<sequence length="383" mass="41047">MISKYSPALFPASILLASCSATANVDTEAAEAEPTLKIEEMGTYAEPWAAAFVPGTETLIITQKTGEILGYDTTTGREFTVTGAPEVDYGGQGGLGDVAFLPSEAADNVGERAIYLSWAEAGSAGNRGAVVGRGTINCAAEADCAIEGLEVVWRQTPKTGRRGHYSHRIRFSPDEQYMFVTSGDRQELEPAQDTSNNLGTIVRLNLDGTPAAGNPLADQGGVTAQIWSYGHRNPLGFDFDADGRLWDIEHGPAGGDELNLVEQGANYGWPTRSYGEHYNGDDIPDHTEDDGFNKPAIHWTPVIGPGDMIFYRGEMFGAWKGNALIAGLTANAIVRVEIDDDKASEAARYEVGGRIRSIDEAADGSLWVLEDGENARLLKLSAQ</sequence>
<dbReference type="SUPFAM" id="SSF50952">
    <property type="entry name" value="Soluble quinoprotein glucose dehydrogenase"/>
    <property type="match status" value="1"/>
</dbReference>
<comment type="caution">
    <text evidence="3">The sequence shown here is derived from an EMBL/GenBank/DDBJ whole genome shotgun (WGS) entry which is preliminary data.</text>
</comment>
<evidence type="ECO:0000256" key="1">
    <source>
        <dbReference type="SAM" id="SignalP"/>
    </source>
</evidence>
<dbReference type="InterPro" id="IPR012938">
    <property type="entry name" value="Glc/Sorbosone_DH"/>
</dbReference>
<proteinExistence type="predicted"/>
<organism evidence="3 4">
    <name type="scientific">Altererythrobacter ishigakiensis</name>
    <dbReference type="NCBI Taxonomy" id="476157"/>
    <lineage>
        <taxon>Bacteria</taxon>
        <taxon>Pseudomonadati</taxon>
        <taxon>Pseudomonadota</taxon>
        <taxon>Alphaproteobacteria</taxon>
        <taxon>Sphingomonadales</taxon>
        <taxon>Erythrobacteraceae</taxon>
        <taxon>Altererythrobacter</taxon>
    </lineage>
</organism>
<dbReference type="AlphaFoldDB" id="A0A562UVI5"/>
<dbReference type="InterPro" id="IPR011042">
    <property type="entry name" value="6-blade_b-propeller_TolB-like"/>
</dbReference>
<keyword evidence="4" id="KW-1185">Reference proteome</keyword>
<dbReference type="Gene3D" id="2.120.10.30">
    <property type="entry name" value="TolB, C-terminal domain"/>
    <property type="match status" value="1"/>
</dbReference>
<accession>A0A562UVI5</accession>
<dbReference type="STRING" id="476157.GCA_001663155_02148"/>
<dbReference type="InterPro" id="IPR011041">
    <property type="entry name" value="Quinoprot_gluc/sorb_DH_b-prop"/>
</dbReference>
<evidence type="ECO:0000313" key="3">
    <source>
        <dbReference type="EMBL" id="TWJ09568.1"/>
    </source>
</evidence>
<dbReference type="PROSITE" id="PS51257">
    <property type="entry name" value="PROKAR_LIPOPROTEIN"/>
    <property type="match status" value="1"/>
</dbReference>
<dbReference type="Proteomes" id="UP000320547">
    <property type="component" value="Unassembled WGS sequence"/>
</dbReference>
<evidence type="ECO:0000313" key="4">
    <source>
        <dbReference type="Proteomes" id="UP000320547"/>
    </source>
</evidence>
<dbReference type="PANTHER" id="PTHR19328">
    <property type="entry name" value="HEDGEHOG-INTERACTING PROTEIN"/>
    <property type="match status" value="1"/>
</dbReference>
<reference evidence="3 4" key="1">
    <citation type="submission" date="2019-07" db="EMBL/GenBank/DDBJ databases">
        <title>Genomic Encyclopedia of Archaeal and Bacterial Type Strains, Phase II (KMG-II): from individual species to whole genera.</title>
        <authorList>
            <person name="Goeker M."/>
        </authorList>
    </citation>
    <scope>NUCLEOTIDE SEQUENCE [LARGE SCALE GENOMIC DNA]</scope>
    <source>
        <strain evidence="3 4">ATCC BAA-2084</strain>
    </source>
</reference>
<dbReference type="EMBL" id="VLLK01000001">
    <property type="protein sequence ID" value="TWJ09568.1"/>
    <property type="molecule type" value="Genomic_DNA"/>
</dbReference>
<gene>
    <name evidence="3" type="ORF">JN10_1205</name>
</gene>
<keyword evidence="1" id="KW-0732">Signal</keyword>
<evidence type="ECO:0000259" key="2">
    <source>
        <dbReference type="Pfam" id="PF07995"/>
    </source>
</evidence>
<feature type="chain" id="PRO_5022246706" evidence="1">
    <location>
        <begin position="24"/>
        <end position="383"/>
    </location>
</feature>
<protein>
    <submittedName>
        <fullName evidence="3">Glucose/arabinose dehydrogenase</fullName>
    </submittedName>
</protein>
<dbReference type="Pfam" id="PF07995">
    <property type="entry name" value="GSDH"/>
    <property type="match status" value="1"/>
</dbReference>
<name>A0A562UVI5_9SPHN</name>
<dbReference type="PANTHER" id="PTHR19328:SF75">
    <property type="entry name" value="ALDOSE SUGAR DEHYDROGENASE YLII"/>
    <property type="match status" value="1"/>
</dbReference>
<feature type="signal peptide" evidence="1">
    <location>
        <begin position="1"/>
        <end position="23"/>
    </location>
</feature>
<feature type="domain" description="Glucose/Sorbosone dehydrogenase" evidence="2">
    <location>
        <begin position="45"/>
        <end position="379"/>
    </location>
</feature>